<dbReference type="PANTHER" id="PTHR10504:SF131">
    <property type="entry name" value="BPI2 DOMAIN-CONTAINING PROTEIN"/>
    <property type="match status" value="1"/>
</dbReference>
<comment type="caution">
    <text evidence="2">The sequence shown here is derived from an EMBL/GenBank/DDBJ whole genome shotgun (WGS) entry which is preliminary data.</text>
</comment>
<dbReference type="InterPro" id="IPR001124">
    <property type="entry name" value="Lipid-bd_serum_glycop_C"/>
</dbReference>
<dbReference type="Proteomes" id="UP000828390">
    <property type="component" value="Unassembled WGS sequence"/>
</dbReference>
<dbReference type="GO" id="GO:0008289">
    <property type="term" value="F:lipid binding"/>
    <property type="evidence" value="ECO:0007669"/>
    <property type="project" value="InterPro"/>
</dbReference>
<proteinExistence type="predicted"/>
<keyword evidence="3" id="KW-1185">Reference proteome</keyword>
<gene>
    <name evidence="2" type="ORF">DPMN_092282</name>
</gene>
<organism evidence="2 3">
    <name type="scientific">Dreissena polymorpha</name>
    <name type="common">Zebra mussel</name>
    <name type="synonym">Mytilus polymorpha</name>
    <dbReference type="NCBI Taxonomy" id="45954"/>
    <lineage>
        <taxon>Eukaryota</taxon>
        <taxon>Metazoa</taxon>
        <taxon>Spiralia</taxon>
        <taxon>Lophotrochozoa</taxon>
        <taxon>Mollusca</taxon>
        <taxon>Bivalvia</taxon>
        <taxon>Autobranchia</taxon>
        <taxon>Heteroconchia</taxon>
        <taxon>Euheterodonta</taxon>
        <taxon>Imparidentia</taxon>
        <taxon>Neoheterodontei</taxon>
        <taxon>Myida</taxon>
        <taxon>Dreissenoidea</taxon>
        <taxon>Dreissenidae</taxon>
        <taxon>Dreissena</taxon>
    </lineage>
</organism>
<evidence type="ECO:0000313" key="3">
    <source>
        <dbReference type="Proteomes" id="UP000828390"/>
    </source>
</evidence>
<dbReference type="PANTHER" id="PTHR10504">
    <property type="entry name" value="BACTERICIDAL PERMEABILITY-INCREASING BPI PROTEIN-RELATED"/>
    <property type="match status" value="1"/>
</dbReference>
<feature type="domain" description="Lipid-binding serum glycoprotein C-terminal" evidence="1">
    <location>
        <begin position="30"/>
        <end position="242"/>
    </location>
</feature>
<accession>A0A9D4L193</accession>
<protein>
    <recommendedName>
        <fullName evidence="1">Lipid-binding serum glycoprotein C-terminal domain-containing protein</fullName>
    </recommendedName>
</protein>
<dbReference type="SUPFAM" id="SSF55394">
    <property type="entry name" value="Bactericidal permeability-increasing protein, BPI"/>
    <property type="match status" value="1"/>
</dbReference>
<reference evidence="2" key="2">
    <citation type="submission" date="2020-11" db="EMBL/GenBank/DDBJ databases">
        <authorList>
            <person name="McCartney M.A."/>
            <person name="Auch B."/>
            <person name="Kono T."/>
            <person name="Mallez S."/>
            <person name="Becker A."/>
            <person name="Gohl D.M."/>
            <person name="Silverstein K.A.T."/>
            <person name="Koren S."/>
            <person name="Bechman K.B."/>
            <person name="Herman A."/>
            <person name="Abrahante J.E."/>
            <person name="Garbe J."/>
        </authorList>
    </citation>
    <scope>NUCLEOTIDE SEQUENCE</scope>
    <source>
        <strain evidence="2">Duluth1</strain>
        <tissue evidence="2">Whole animal</tissue>
    </source>
</reference>
<dbReference type="InterPro" id="IPR032942">
    <property type="entry name" value="BPI/LBP/Plunc"/>
</dbReference>
<dbReference type="GO" id="GO:0005615">
    <property type="term" value="C:extracellular space"/>
    <property type="evidence" value="ECO:0007669"/>
    <property type="project" value="TreeGrafter"/>
</dbReference>
<evidence type="ECO:0000259" key="1">
    <source>
        <dbReference type="SMART" id="SM00329"/>
    </source>
</evidence>
<dbReference type="AlphaFoldDB" id="A0A9D4L193"/>
<dbReference type="InterPro" id="IPR017943">
    <property type="entry name" value="Bactericidal_perm-incr_a/b_dom"/>
</dbReference>
<sequence>METFHKGEIYWKTTPSTEAPFTAPSMPENRDTDRMLYFYISDYMFNTLFFAAQSNRYLQLNITASDLPASARGVLNTTCAGVIPTCIGGLIPAIGQKYPNSIVDLRLFNGVAPVMDVTSAGVGVNTSGAIDLNVHKPGTNKGEVFLVSFSANMTFRSDVLMNGSVIHARITYLNWNLKTVRSEVGPVDDKFIDFLIKYALDVFLIPKLNDYASKGIPLPIGKEVSLKNASVVLAKDTIVIATDVAYTPSVQRDVDGALKFVPYDSMSRSITKTSVTSRPATTTSTTSPSVTTTSALSEFKLDW</sequence>
<dbReference type="Pfam" id="PF02886">
    <property type="entry name" value="LBP_BPI_CETP_C"/>
    <property type="match status" value="1"/>
</dbReference>
<evidence type="ECO:0000313" key="2">
    <source>
        <dbReference type="EMBL" id="KAH3849878.1"/>
    </source>
</evidence>
<dbReference type="SMART" id="SM00329">
    <property type="entry name" value="BPI2"/>
    <property type="match status" value="1"/>
</dbReference>
<reference evidence="2" key="1">
    <citation type="journal article" date="2019" name="bioRxiv">
        <title>The Genome of the Zebra Mussel, Dreissena polymorpha: A Resource for Invasive Species Research.</title>
        <authorList>
            <person name="McCartney M.A."/>
            <person name="Auch B."/>
            <person name="Kono T."/>
            <person name="Mallez S."/>
            <person name="Zhang Y."/>
            <person name="Obille A."/>
            <person name="Becker A."/>
            <person name="Abrahante J.E."/>
            <person name="Garbe J."/>
            <person name="Badalamenti J.P."/>
            <person name="Herman A."/>
            <person name="Mangelson H."/>
            <person name="Liachko I."/>
            <person name="Sullivan S."/>
            <person name="Sone E.D."/>
            <person name="Koren S."/>
            <person name="Silverstein K.A.T."/>
            <person name="Beckman K.B."/>
            <person name="Gohl D.M."/>
        </authorList>
    </citation>
    <scope>NUCLEOTIDE SEQUENCE</scope>
    <source>
        <strain evidence="2">Duluth1</strain>
        <tissue evidence="2">Whole animal</tissue>
    </source>
</reference>
<dbReference type="Gene3D" id="3.15.20.10">
    <property type="entry name" value="Bactericidal permeability-increasing protein, domain 2"/>
    <property type="match status" value="1"/>
</dbReference>
<dbReference type="EMBL" id="JAIWYP010000003">
    <property type="protein sequence ID" value="KAH3849878.1"/>
    <property type="molecule type" value="Genomic_DNA"/>
</dbReference>
<name>A0A9D4L193_DREPO</name>